<protein>
    <recommendedName>
        <fullName evidence="5">DUF4142 domain-containing protein</fullName>
    </recommendedName>
</protein>
<evidence type="ECO:0008006" key="5">
    <source>
        <dbReference type="Google" id="ProtNLM"/>
    </source>
</evidence>
<gene>
    <name evidence="3" type="ORF">L6637_40040</name>
</gene>
<evidence type="ECO:0000313" key="3">
    <source>
        <dbReference type="EMBL" id="MCG2673108.1"/>
    </source>
</evidence>
<dbReference type="EMBL" id="JAKLUA010000033">
    <property type="protein sequence ID" value="MCG2673108.1"/>
    <property type="molecule type" value="Genomic_DNA"/>
</dbReference>
<accession>A0ABS9M1G7</accession>
<name>A0ABS9M1G7_9BRAD</name>
<feature type="signal peptide" evidence="2">
    <location>
        <begin position="1"/>
        <end position="35"/>
    </location>
</feature>
<sequence length="227" mass="24702">MIDWFILSQPRLSLARSICAVLLCTAAVAITPVRAAENGPSSPAAATAPSTPLNDFRSRLGDVRKSLEGVNERIEEKAKTIESLSRPDAAKQQVEELQALISQTLGLVADNGEIAKLGARALGYARSKQEQMRSDTKFTPPERQALQKRWDQNVAEMVKATDDLAKASEEFALLLKTVQTRGDYAAEVLEVENADEMVRVVRNLAGDVRGASEGLKLFIQSLTPPQS</sequence>
<keyword evidence="4" id="KW-1185">Reference proteome</keyword>
<dbReference type="Proteomes" id="UP001139012">
    <property type="component" value="Unassembled WGS sequence"/>
</dbReference>
<evidence type="ECO:0000256" key="2">
    <source>
        <dbReference type="SAM" id="SignalP"/>
    </source>
</evidence>
<feature type="compositionally biased region" description="Low complexity" evidence="1">
    <location>
        <begin position="40"/>
        <end position="52"/>
    </location>
</feature>
<keyword evidence="2" id="KW-0732">Signal</keyword>
<proteinExistence type="predicted"/>
<feature type="region of interest" description="Disordered" evidence="1">
    <location>
        <begin position="36"/>
        <end position="55"/>
    </location>
</feature>
<comment type="caution">
    <text evidence="3">The sequence shown here is derived from an EMBL/GenBank/DDBJ whole genome shotgun (WGS) entry which is preliminary data.</text>
</comment>
<dbReference type="RefSeq" id="WP_237874194.1">
    <property type="nucleotide sequence ID" value="NZ_JAKLUA010000033.1"/>
</dbReference>
<feature type="chain" id="PRO_5045286706" description="DUF4142 domain-containing protein" evidence="2">
    <location>
        <begin position="36"/>
        <end position="227"/>
    </location>
</feature>
<organism evidence="3 4">
    <name type="scientific">Bradyrhizobium zhengyangense</name>
    <dbReference type="NCBI Taxonomy" id="2911009"/>
    <lineage>
        <taxon>Bacteria</taxon>
        <taxon>Pseudomonadati</taxon>
        <taxon>Pseudomonadota</taxon>
        <taxon>Alphaproteobacteria</taxon>
        <taxon>Hyphomicrobiales</taxon>
        <taxon>Nitrobacteraceae</taxon>
        <taxon>Bradyrhizobium</taxon>
    </lineage>
</organism>
<evidence type="ECO:0000256" key="1">
    <source>
        <dbReference type="SAM" id="MobiDB-lite"/>
    </source>
</evidence>
<evidence type="ECO:0000313" key="4">
    <source>
        <dbReference type="Proteomes" id="UP001139012"/>
    </source>
</evidence>
<reference evidence="3" key="1">
    <citation type="submission" date="2022-01" db="EMBL/GenBank/DDBJ databases">
        <title>Genome sequnece data of strain Bradyrhizobium sp. nov.</title>
        <authorList>
            <person name="Zhang J."/>
        </authorList>
    </citation>
    <scope>NUCLEOTIDE SEQUENCE</scope>
    <source>
        <strain evidence="3">WYCCWR 12774</strain>
    </source>
</reference>